<reference evidence="1 2" key="1">
    <citation type="journal article" date="2020" name="ISME J.">
        <title>Comparative genomics reveals insights into cyanobacterial evolution and habitat adaptation.</title>
        <authorList>
            <person name="Chen M.Y."/>
            <person name="Teng W.K."/>
            <person name="Zhao L."/>
            <person name="Hu C.X."/>
            <person name="Zhou Y.K."/>
            <person name="Han B.P."/>
            <person name="Song L.R."/>
            <person name="Shu W.S."/>
        </authorList>
    </citation>
    <scope>NUCLEOTIDE SEQUENCE [LARGE SCALE GENOMIC DNA]</scope>
    <source>
        <strain evidence="1 2">FACHB-119</strain>
    </source>
</reference>
<dbReference type="EMBL" id="JACJSG010000009">
    <property type="protein sequence ID" value="MBD2500658.1"/>
    <property type="molecule type" value="Genomic_DNA"/>
</dbReference>
<dbReference type="Proteomes" id="UP000661112">
    <property type="component" value="Unassembled WGS sequence"/>
</dbReference>
<sequence length="47" mass="5444">MQFHCYVVCSPFNGYDLGGDRIQISQCRFKQTITYACEVPRQEQAIV</sequence>
<evidence type="ECO:0000313" key="1">
    <source>
        <dbReference type="EMBL" id="MBD2500658.1"/>
    </source>
</evidence>
<name>A0ABR8D0I3_9NOST</name>
<dbReference type="RefSeq" id="WP_190469895.1">
    <property type="nucleotide sequence ID" value="NZ_JACJSG010000009.1"/>
</dbReference>
<evidence type="ECO:0000313" key="2">
    <source>
        <dbReference type="Proteomes" id="UP000661112"/>
    </source>
</evidence>
<keyword evidence="2" id="KW-1185">Reference proteome</keyword>
<proteinExistence type="predicted"/>
<accession>A0ABR8D0I3</accession>
<organism evidence="1 2">
    <name type="scientific">Anabaena azotica FACHB-119</name>
    <dbReference type="NCBI Taxonomy" id="947527"/>
    <lineage>
        <taxon>Bacteria</taxon>
        <taxon>Bacillati</taxon>
        <taxon>Cyanobacteriota</taxon>
        <taxon>Cyanophyceae</taxon>
        <taxon>Nostocales</taxon>
        <taxon>Nostocaceae</taxon>
        <taxon>Anabaena</taxon>
        <taxon>Anabaena azotica</taxon>
    </lineage>
</organism>
<gene>
    <name evidence="1" type="ORF">H6G83_08495</name>
</gene>
<protein>
    <submittedName>
        <fullName evidence="1">Uncharacterized protein</fullName>
    </submittedName>
</protein>
<comment type="caution">
    <text evidence="1">The sequence shown here is derived from an EMBL/GenBank/DDBJ whole genome shotgun (WGS) entry which is preliminary data.</text>
</comment>